<dbReference type="GO" id="GO:1990246">
    <property type="term" value="C:uniplex complex"/>
    <property type="evidence" value="ECO:0000318"/>
    <property type="project" value="GO_Central"/>
</dbReference>
<dbReference type="PANTHER" id="PTHR13462:SF38">
    <property type="entry name" value="CALCIUM UNIPORTER PROTEIN"/>
    <property type="match status" value="1"/>
</dbReference>
<dbReference type="eggNOG" id="KOG2966">
    <property type="taxonomic scope" value="Eukaryota"/>
</dbReference>
<dbReference type="GeneID" id="100835604"/>
<reference evidence="12" key="3">
    <citation type="submission" date="2018-08" db="UniProtKB">
        <authorList>
            <consortium name="EnsemblPlants"/>
        </authorList>
    </citation>
    <scope>IDENTIFICATION</scope>
    <source>
        <strain evidence="12">cv. Bd21</strain>
    </source>
</reference>
<dbReference type="GO" id="GO:0051560">
    <property type="term" value="P:mitochondrial calcium ion homeostasis"/>
    <property type="evidence" value="ECO:0000318"/>
    <property type="project" value="GO_Central"/>
</dbReference>
<dbReference type="Proteomes" id="UP000008810">
    <property type="component" value="Chromosome 1"/>
</dbReference>
<evidence type="ECO:0000256" key="5">
    <source>
        <dbReference type="ARBA" id="ARBA00022692"/>
    </source>
</evidence>
<dbReference type="EnsemblPlants" id="KQK22771">
    <property type="protein sequence ID" value="KQK22771"/>
    <property type="gene ID" value="BRADI_1g69270v3"/>
</dbReference>
<evidence type="ECO:0000256" key="4">
    <source>
        <dbReference type="ARBA" id="ARBA00022568"/>
    </source>
</evidence>
<dbReference type="GO" id="GO:0015292">
    <property type="term" value="F:uniporter activity"/>
    <property type="evidence" value="ECO:0000318"/>
    <property type="project" value="GO_Central"/>
</dbReference>
<dbReference type="InterPro" id="IPR039055">
    <property type="entry name" value="MCU_fam"/>
</dbReference>
<evidence type="ECO:0000256" key="3">
    <source>
        <dbReference type="ARBA" id="ARBA00022448"/>
    </source>
</evidence>
<keyword evidence="9" id="KW-0472">Membrane</keyword>
<organism evidence="11">
    <name type="scientific">Brachypodium distachyon</name>
    <name type="common">Purple false brome</name>
    <name type="synonym">Trachynia distachya</name>
    <dbReference type="NCBI Taxonomy" id="15368"/>
    <lineage>
        <taxon>Eukaryota</taxon>
        <taxon>Viridiplantae</taxon>
        <taxon>Streptophyta</taxon>
        <taxon>Embryophyta</taxon>
        <taxon>Tracheophyta</taxon>
        <taxon>Spermatophyta</taxon>
        <taxon>Magnoliopsida</taxon>
        <taxon>Liliopsida</taxon>
        <taxon>Poales</taxon>
        <taxon>Poaceae</taxon>
        <taxon>BOP clade</taxon>
        <taxon>Pooideae</taxon>
        <taxon>Stipodae</taxon>
        <taxon>Brachypodieae</taxon>
        <taxon>Brachypodium</taxon>
    </lineage>
</organism>
<feature type="domain" description="Calcium uniporter protein C-terminal" evidence="10">
    <location>
        <begin position="164"/>
        <end position="325"/>
    </location>
</feature>
<evidence type="ECO:0000256" key="6">
    <source>
        <dbReference type="ARBA" id="ARBA00022837"/>
    </source>
</evidence>
<evidence type="ECO:0000256" key="2">
    <source>
        <dbReference type="ARBA" id="ARBA00005653"/>
    </source>
</evidence>
<keyword evidence="3" id="KW-0813">Transport</keyword>
<keyword evidence="7" id="KW-1133">Transmembrane helix</keyword>
<comment type="similarity">
    <text evidence="2">Belongs to the MCU (TC 1.A.77) family.</text>
</comment>
<reference evidence="11" key="2">
    <citation type="submission" date="2017-06" db="EMBL/GenBank/DDBJ databases">
        <title>WGS assembly of Brachypodium distachyon.</title>
        <authorList>
            <consortium name="The International Brachypodium Initiative"/>
            <person name="Lucas S."/>
            <person name="Harmon-Smith M."/>
            <person name="Lail K."/>
            <person name="Tice H."/>
            <person name="Grimwood J."/>
            <person name="Bruce D."/>
            <person name="Barry K."/>
            <person name="Shu S."/>
            <person name="Lindquist E."/>
            <person name="Wang M."/>
            <person name="Pitluck S."/>
            <person name="Vogel J.P."/>
            <person name="Garvin D.F."/>
            <person name="Mockler T.C."/>
            <person name="Schmutz J."/>
            <person name="Rokhsar D."/>
            <person name="Bevan M.W."/>
        </authorList>
    </citation>
    <scope>NUCLEOTIDE SEQUENCE</scope>
    <source>
        <strain evidence="11">Bd21</strain>
    </source>
</reference>
<sequence length="358" mass="38685">MAFCQTIARSLRAGRNAAAAVPLPKPPPPIVPSPARRTLPIVPAAVEDCPPLAFLRPRPATVRAYSTVSVPLPHHCFPAFPVGDKLFDGLRLNGLITPPSAVAWTAPDHHQETSGVTLQEARKVARAAEMELARATLRSNTESVVSGSAYAALCVDMAGGAEAGGRRLARALDDAGVVIVLGDAVFLRPDMVAKAIGTILPGAARGDEARRVLREKKELEAMEAEKAAIDARAAAQVRGELWCGLGLLAAQTLGFMRLTFWELSWDVMEPVCFFVTSLYFMSGYAFFMRTAAEPSFEGFYRSRFESRRRRLMRDRRFDVARYNALKHGAGSAGYAGQSDPLFRHVTPSSCTSVAASVL</sequence>
<keyword evidence="8" id="KW-0406">Ion transport</keyword>
<dbReference type="HOGENOM" id="CLU_066330_0_0_1"/>
<dbReference type="PANTHER" id="PTHR13462">
    <property type="entry name" value="CALCIUM UNIPORTER PROTEIN, MITOCHONDRIAL"/>
    <property type="match status" value="1"/>
</dbReference>
<comment type="subcellular location">
    <subcellularLocation>
        <location evidence="1">Membrane</location>
        <topology evidence="1">Multi-pass membrane protein</topology>
    </subcellularLocation>
</comment>
<protein>
    <recommendedName>
        <fullName evidence="10">Calcium uniporter protein C-terminal domain-containing protein</fullName>
    </recommendedName>
</protein>
<evidence type="ECO:0000256" key="8">
    <source>
        <dbReference type="ARBA" id="ARBA00023065"/>
    </source>
</evidence>
<evidence type="ECO:0000256" key="1">
    <source>
        <dbReference type="ARBA" id="ARBA00004141"/>
    </source>
</evidence>
<dbReference type="InterPro" id="IPR006769">
    <property type="entry name" value="MCU_C"/>
</dbReference>
<evidence type="ECO:0000313" key="12">
    <source>
        <dbReference type="EnsemblPlants" id="KQK22771"/>
    </source>
</evidence>
<name>I1H7U8_BRADI</name>
<dbReference type="GO" id="GO:0005262">
    <property type="term" value="F:calcium channel activity"/>
    <property type="evidence" value="ECO:0000318"/>
    <property type="project" value="GO_Central"/>
</dbReference>
<dbReference type="OrthoDB" id="278338at2759"/>
<keyword evidence="6" id="KW-0106">Calcium</keyword>
<reference evidence="11 12" key="1">
    <citation type="journal article" date="2010" name="Nature">
        <title>Genome sequencing and analysis of the model grass Brachypodium distachyon.</title>
        <authorList>
            <consortium name="International Brachypodium Initiative"/>
        </authorList>
    </citation>
    <scope>NUCLEOTIDE SEQUENCE [LARGE SCALE GENOMIC DNA]</scope>
    <source>
        <strain evidence="11 12">Bd21</strain>
    </source>
</reference>
<dbReference type="Pfam" id="PF04678">
    <property type="entry name" value="MCU"/>
    <property type="match status" value="1"/>
</dbReference>
<dbReference type="KEGG" id="bdi:100835604"/>
<evidence type="ECO:0000259" key="10">
    <source>
        <dbReference type="Pfam" id="PF04678"/>
    </source>
</evidence>
<accession>I1H7U8</accession>
<dbReference type="GO" id="GO:0036444">
    <property type="term" value="P:calcium import into the mitochondrion"/>
    <property type="evidence" value="ECO:0000318"/>
    <property type="project" value="GO_Central"/>
</dbReference>
<dbReference type="Gramene" id="KQK22771">
    <property type="protein sequence ID" value="KQK22771"/>
    <property type="gene ID" value="BRADI_1g69270v3"/>
</dbReference>
<evidence type="ECO:0000256" key="9">
    <source>
        <dbReference type="ARBA" id="ARBA00023136"/>
    </source>
</evidence>
<evidence type="ECO:0000256" key="7">
    <source>
        <dbReference type="ARBA" id="ARBA00022989"/>
    </source>
</evidence>
<keyword evidence="5" id="KW-0812">Transmembrane</keyword>
<dbReference type="RefSeq" id="XP_003561866.1">
    <property type="nucleotide sequence ID" value="XM_003561818.4"/>
</dbReference>
<keyword evidence="13" id="KW-1185">Reference proteome</keyword>
<dbReference type="AlphaFoldDB" id="I1H7U8"/>
<evidence type="ECO:0000313" key="11">
    <source>
        <dbReference type="EMBL" id="KQK22771.1"/>
    </source>
</evidence>
<dbReference type="EMBL" id="CM000880">
    <property type="protein sequence ID" value="KQK22771.1"/>
    <property type="molecule type" value="Genomic_DNA"/>
</dbReference>
<dbReference type="STRING" id="15368.I1H7U8"/>
<proteinExistence type="inferred from homology"/>
<evidence type="ECO:0000313" key="13">
    <source>
        <dbReference type="Proteomes" id="UP000008810"/>
    </source>
</evidence>
<dbReference type="OMA" id="YAALCVD"/>
<gene>
    <name evidence="12" type="primary">LOC100835604</name>
    <name evidence="11" type="ORF">BRADI_1g69270v3</name>
</gene>
<keyword evidence="4" id="KW-0109">Calcium transport</keyword>